<keyword evidence="4" id="KW-0539">Nucleus</keyword>
<dbReference type="Pfam" id="PF00010">
    <property type="entry name" value="HLH"/>
    <property type="match status" value="1"/>
</dbReference>
<feature type="region of interest" description="Disordered" evidence="6">
    <location>
        <begin position="90"/>
        <end position="117"/>
    </location>
</feature>
<dbReference type="SUPFAM" id="SSF47459">
    <property type="entry name" value="HLH, helix-loop-helix DNA-binding domain"/>
    <property type="match status" value="1"/>
</dbReference>
<dbReference type="InterPro" id="IPR036638">
    <property type="entry name" value="HLH_DNA-bd_sf"/>
</dbReference>
<dbReference type="GO" id="GO:0046983">
    <property type="term" value="F:protein dimerization activity"/>
    <property type="evidence" value="ECO:0007669"/>
    <property type="project" value="InterPro"/>
</dbReference>
<dbReference type="PROSITE" id="PS50888">
    <property type="entry name" value="BHLH"/>
    <property type="match status" value="1"/>
</dbReference>
<feature type="domain" description="BHLH" evidence="8">
    <location>
        <begin position="132"/>
        <end position="181"/>
    </location>
</feature>
<evidence type="ECO:0000256" key="4">
    <source>
        <dbReference type="ARBA" id="ARBA00023242"/>
    </source>
</evidence>
<evidence type="ECO:0000256" key="1">
    <source>
        <dbReference type="ARBA" id="ARBA00004123"/>
    </source>
</evidence>
<dbReference type="EMBL" id="DF973362">
    <property type="protein sequence ID" value="GAU27840.1"/>
    <property type="molecule type" value="Genomic_DNA"/>
</dbReference>
<dbReference type="InterPro" id="IPR011598">
    <property type="entry name" value="bHLH_dom"/>
</dbReference>
<reference evidence="10" key="1">
    <citation type="journal article" date="2017" name="Front. Plant Sci.">
        <title>Climate Clever Clovers: New Paradigm to Reduce the Environmental Footprint of Ruminants by Breeding Low Methanogenic Forages Utilizing Haplotype Variation.</title>
        <authorList>
            <person name="Kaur P."/>
            <person name="Appels R."/>
            <person name="Bayer P.E."/>
            <person name="Keeble-Gagnere G."/>
            <person name="Wang J."/>
            <person name="Hirakawa H."/>
            <person name="Shirasawa K."/>
            <person name="Vercoe P."/>
            <person name="Stefanova K."/>
            <person name="Durmic Z."/>
            <person name="Nichols P."/>
            <person name="Revell C."/>
            <person name="Isobe S.N."/>
            <person name="Edwards D."/>
            <person name="Erskine W."/>
        </authorList>
    </citation>
    <scope>NUCLEOTIDE SEQUENCE [LARGE SCALE GENOMIC DNA]</scope>
    <source>
        <strain evidence="10">cv. Daliak</strain>
    </source>
</reference>
<evidence type="ECO:0000256" key="3">
    <source>
        <dbReference type="ARBA" id="ARBA00023163"/>
    </source>
</evidence>
<feature type="transmembrane region" description="Helical" evidence="7">
    <location>
        <begin position="242"/>
        <end position="265"/>
    </location>
</feature>
<evidence type="ECO:0000313" key="10">
    <source>
        <dbReference type="Proteomes" id="UP000242715"/>
    </source>
</evidence>
<dbReference type="Proteomes" id="UP000242715">
    <property type="component" value="Unassembled WGS sequence"/>
</dbReference>
<accession>A0A2Z6MVU5</accession>
<name>A0A2Z6MVU5_TRISU</name>
<organism evidence="9 10">
    <name type="scientific">Trifolium subterraneum</name>
    <name type="common">Subterranean clover</name>
    <dbReference type="NCBI Taxonomy" id="3900"/>
    <lineage>
        <taxon>Eukaryota</taxon>
        <taxon>Viridiplantae</taxon>
        <taxon>Streptophyta</taxon>
        <taxon>Embryophyta</taxon>
        <taxon>Tracheophyta</taxon>
        <taxon>Spermatophyta</taxon>
        <taxon>Magnoliopsida</taxon>
        <taxon>eudicotyledons</taxon>
        <taxon>Gunneridae</taxon>
        <taxon>Pentapetalae</taxon>
        <taxon>rosids</taxon>
        <taxon>fabids</taxon>
        <taxon>Fabales</taxon>
        <taxon>Fabaceae</taxon>
        <taxon>Papilionoideae</taxon>
        <taxon>50 kb inversion clade</taxon>
        <taxon>NPAAA clade</taxon>
        <taxon>Hologalegina</taxon>
        <taxon>IRL clade</taxon>
        <taxon>Trifolieae</taxon>
        <taxon>Trifolium</taxon>
    </lineage>
</organism>
<evidence type="ECO:0000256" key="2">
    <source>
        <dbReference type="ARBA" id="ARBA00023015"/>
    </source>
</evidence>
<evidence type="ECO:0000256" key="6">
    <source>
        <dbReference type="SAM" id="MobiDB-lite"/>
    </source>
</evidence>
<dbReference type="SMART" id="SM00353">
    <property type="entry name" value="HLH"/>
    <property type="match status" value="1"/>
</dbReference>
<feature type="coiled-coil region" evidence="5">
    <location>
        <begin position="171"/>
        <end position="198"/>
    </location>
</feature>
<dbReference type="PANTHER" id="PTHR45959:SF8">
    <property type="entry name" value="PROTEIN, PUTATIVE-RELATED"/>
    <property type="match status" value="1"/>
</dbReference>
<protein>
    <recommendedName>
        <fullName evidence="8">BHLH domain-containing protein</fullName>
    </recommendedName>
</protein>
<proteinExistence type="predicted"/>
<gene>
    <name evidence="9" type="ORF">TSUD_114200</name>
</gene>
<sequence length="295" mass="33096">MDIENWLEMCQQEEDYLGDYMVHQSSFEAPAVIETTTENTLQEICHIPTVVSSEMIVCSEMSPKLLHLSTSAKTCISASFDNSAIIPLKPSVTSSKPPLPPCSAKKRTSEKLKSSEAKAITKEGENKIIGSRSKTLHTMVERQRRLELAHKFIELSATIPHSKKTDKASIVMGTINHVKQLQKRVKELEQQNKRGKEPMIILHNELLPYVKAKVLDKNILFYITCEKQNGIELKILEMLENLHLLITGTSILPFGGSTLGITIIAKMDDAFKMRVVDLVDNVRQLLMSSSPNPRT</sequence>
<keyword evidence="10" id="KW-1185">Reference proteome</keyword>
<evidence type="ECO:0000313" key="9">
    <source>
        <dbReference type="EMBL" id="GAU27840.1"/>
    </source>
</evidence>
<comment type="subcellular location">
    <subcellularLocation>
        <location evidence="1">Nucleus</location>
    </subcellularLocation>
</comment>
<evidence type="ECO:0000259" key="8">
    <source>
        <dbReference type="PROSITE" id="PS50888"/>
    </source>
</evidence>
<dbReference type="PANTHER" id="PTHR45959">
    <property type="entry name" value="BHLH TRANSCRIPTION FACTOR"/>
    <property type="match status" value="1"/>
</dbReference>
<evidence type="ECO:0000256" key="7">
    <source>
        <dbReference type="SAM" id="Phobius"/>
    </source>
</evidence>
<keyword evidence="3" id="KW-0804">Transcription</keyword>
<keyword evidence="5" id="KW-0175">Coiled coil</keyword>
<keyword evidence="7" id="KW-1133">Transmembrane helix</keyword>
<keyword evidence="7" id="KW-0812">Transmembrane</keyword>
<keyword evidence="7" id="KW-0472">Membrane</keyword>
<dbReference type="Gene3D" id="4.10.280.10">
    <property type="entry name" value="Helix-loop-helix DNA-binding domain"/>
    <property type="match status" value="1"/>
</dbReference>
<dbReference type="GO" id="GO:0005634">
    <property type="term" value="C:nucleus"/>
    <property type="evidence" value="ECO:0007669"/>
    <property type="project" value="UniProtKB-SubCell"/>
</dbReference>
<feature type="compositionally biased region" description="Basic and acidic residues" evidence="6">
    <location>
        <begin position="107"/>
        <end position="117"/>
    </location>
</feature>
<dbReference type="OrthoDB" id="1423941at2759"/>
<dbReference type="InterPro" id="IPR052610">
    <property type="entry name" value="bHLH_transcription_regulator"/>
</dbReference>
<dbReference type="AlphaFoldDB" id="A0A2Z6MVU5"/>
<keyword evidence="2" id="KW-0805">Transcription regulation</keyword>
<evidence type="ECO:0000256" key="5">
    <source>
        <dbReference type="SAM" id="Coils"/>
    </source>
</evidence>